<name>F0WKH6_9STRA</name>
<gene>
    <name evidence="1" type="primary">AlNc14C133G7026</name>
    <name evidence="1" type="ORF">ALNC14_079230</name>
</gene>
<dbReference type="AlphaFoldDB" id="F0WKH6"/>
<accession>F0WKH6</accession>
<evidence type="ECO:0000313" key="1">
    <source>
        <dbReference type="EMBL" id="CCA21780.1"/>
    </source>
</evidence>
<dbReference type="EMBL" id="FR824178">
    <property type="protein sequence ID" value="CCA21780.1"/>
    <property type="molecule type" value="Genomic_DNA"/>
</dbReference>
<dbReference type="HOGENOM" id="CLU_2727501_0_0_1"/>
<proteinExistence type="predicted"/>
<reference evidence="1" key="1">
    <citation type="journal article" date="2011" name="PLoS Biol.">
        <title>Gene gain and loss during evolution of obligate parasitism in the white rust pathogen of Arabidopsis thaliana.</title>
        <authorList>
            <person name="Kemen E."/>
            <person name="Gardiner A."/>
            <person name="Schultz-Larsen T."/>
            <person name="Kemen A.C."/>
            <person name="Balmuth A.L."/>
            <person name="Robert-Seilaniantz A."/>
            <person name="Bailey K."/>
            <person name="Holub E."/>
            <person name="Studholme D.J."/>
            <person name="Maclean D."/>
            <person name="Jones J.D."/>
        </authorList>
    </citation>
    <scope>NUCLEOTIDE SEQUENCE</scope>
</reference>
<organism evidence="1">
    <name type="scientific">Albugo laibachii Nc14</name>
    <dbReference type="NCBI Taxonomy" id="890382"/>
    <lineage>
        <taxon>Eukaryota</taxon>
        <taxon>Sar</taxon>
        <taxon>Stramenopiles</taxon>
        <taxon>Oomycota</taxon>
        <taxon>Peronosporomycetes</taxon>
        <taxon>Albuginales</taxon>
        <taxon>Albuginaceae</taxon>
        <taxon>Albugo</taxon>
    </lineage>
</organism>
<protein>
    <submittedName>
        <fullName evidence="1">AlNc14C133G7026 protein</fullName>
    </submittedName>
</protein>
<sequence length="72" mass="7874">MGVDVANGSGPPNCTQCESNRFTASVGSQSCCTGTYQVELKTYLVTPIRVEHLNDGSTDHRVLMVIFHEKRS</sequence>
<reference evidence="1" key="2">
    <citation type="submission" date="2011-02" db="EMBL/GenBank/DDBJ databases">
        <authorList>
            <person name="MacLean D."/>
        </authorList>
    </citation>
    <scope>NUCLEOTIDE SEQUENCE</scope>
</reference>